<dbReference type="InterPro" id="IPR001296">
    <property type="entry name" value="Glyco_trans_1"/>
</dbReference>
<organism evidence="2 3">
    <name type="scientific">Luteitalea pratensis</name>
    <dbReference type="NCBI Taxonomy" id="1855912"/>
    <lineage>
        <taxon>Bacteria</taxon>
        <taxon>Pseudomonadati</taxon>
        <taxon>Acidobacteriota</taxon>
        <taxon>Vicinamibacteria</taxon>
        <taxon>Vicinamibacterales</taxon>
        <taxon>Vicinamibacteraceae</taxon>
        <taxon>Luteitalea</taxon>
    </lineage>
</organism>
<keyword evidence="3" id="KW-1185">Reference proteome</keyword>
<dbReference type="Gene3D" id="3.40.50.2000">
    <property type="entry name" value="Glycogen Phosphorylase B"/>
    <property type="match status" value="2"/>
</dbReference>
<dbReference type="Proteomes" id="UP000076079">
    <property type="component" value="Chromosome"/>
</dbReference>
<dbReference type="OrthoDB" id="502646at2"/>
<dbReference type="SUPFAM" id="SSF53756">
    <property type="entry name" value="UDP-Glycosyltransferase/glycogen phosphorylase"/>
    <property type="match status" value="1"/>
</dbReference>
<dbReference type="KEGG" id="abac:LuPra_00464"/>
<gene>
    <name evidence="2" type="ORF">LuPra_00464</name>
</gene>
<proteinExistence type="predicted"/>
<dbReference type="AlphaFoldDB" id="A0A143PFI1"/>
<name>A0A143PFI1_LUTPR</name>
<accession>A0A143PFI1</accession>
<dbReference type="EMBL" id="CP015136">
    <property type="protein sequence ID" value="AMY07297.1"/>
    <property type="molecule type" value="Genomic_DNA"/>
</dbReference>
<reference evidence="3" key="2">
    <citation type="submission" date="2016-04" db="EMBL/GenBank/DDBJ databases">
        <title>First Complete Genome Sequence of a Subdivision 6 Acidobacterium.</title>
        <authorList>
            <person name="Huang S."/>
            <person name="Vieira S."/>
            <person name="Bunk B."/>
            <person name="Riedel T."/>
            <person name="Sproeer C."/>
            <person name="Overmann J."/>
        </authorList>
    </citation>
    <scope>NUCLEOTIDE SEQUENCE [LARGE SCALE GENOMIC DNA]</scope>
    <source>
        <strain evidence="3">DSM 100886 HEG_-6_39</strain>
    </source>
</reference>
<dbReference type="PANTHER" id="PTHR12526">
    <property type="entry name" value="GLYCOSYLTRANSFERASE"/>
    <property type="match status" value="1"/>
</dbReference>
<dbReference type="Pfam" id="PF00534">
    <property type="entry name" value="Glycos_transf_1"/>
    <property type="match status" value="1"/>
</dbReference>
<evidence type="ECO:0000259" key="1">
    <source>
        <dbReference type="Pfam" id="PF00534"/>
    </source>
</evidence>
<dbReference type="STRING" id="1855912.LuPra_00464"/>
<sequence>MKLACVVQRYGAEVTGGAEAHCRAIAERLAESHDVTVLTSCARDYLTWRNAYPPGESRLGPVKIARFPVDQPRHLHRFADLSHDVFARRSTAEQQHEWFRENGPRVSGLLDHLRTNGTDYDLILFWSYRYFPSFFGLPIVRDRAILVPTAEEDPTVWLDVLSDFFTMPAGIVFLTDEERDLVASRALGPLPPSCVIGSGLAPAALPHPELRGELENMGVSFPYALYLGRVEKNKGCDTLFRHYRHYVEQGRPALPLVLAGPEFMDVPSHPQIRPLGFVPEHLRETLLGSARTLIMPSPYESLSLVLLEAWNHGVPALVNGGCKVLKGQTLRANGGLYYHHANEFIEGLTLLATDEALALRFGAQGRAHVEAWYRWPRVMAALEPFLRAVADA</sequence>
<dbReference type="RefSeq" id="WP_110169264.1">
    <property type="nucleotide sequence ID" value="NZ_CP015136.1"/>
</dbReference>
<feature type="domain" description="Glycosyl transferase family 1" evidence="1">
    <location>
        <begin position="222"/>
        <end position="367"/>
    </location>
</feature>
<dbReference type="PANTHER" id="PTHR12526:SF584">
    <property type="entry name" value="GLYCOSYLTRANSFERASE"/>
    <property type="match status" value="1"/>
</dbReference>
<dbReference type="CDD" id="cd03801">
    <property type="entry name" value="GT4_PimA-like"/>
    <property type="match status" value="1"/>
</dbReference>
<reference evidence="2 3" key="1">
    <citation type="journal article" date="2016" name="Genome Announc.">
        <title>First Complete Genome Sequence of a Subdivision 6 Acidobacterium Strain.</title>
        <authorList>
            <person name="Huang S."/>
            <person name="Vieira S."/>
            <person name="Bunk B."/>
            <person name="Riedel T."/>
            <person name="Sproer C."/>
            <person name="Overmann J."/>
        </authorList>
    </citation>
    <scope>NUCLEOTIDE SEQUENCE [LARGE SCALE GENOMIC DNA]</scope>
    <source>
        <strain evidence="3">DSM 100886 HEG_-6_39</strain>
    </source>
</reference>
<evidence type="ECO:0000313" key="3">
    <source>
        <dbReference type="Proteomes" id="UP000076079"/>
    </source>
</evidence>
<dbReference type="PATRIC" id="fig|1813736.3.peg.486"/>
<dbReference type="GO" id="GO:0016757">
    <property type="term" value="F:glycosyltransferase activity"/>
    <property type="evidence" value="ECO:0007669"/>
    <property type="project" value="InterPro"/>
</dbReference>
<evidence type="ECO:0000313" key="2">
    <source>
        <dbReference type="EMBL" id="AMY07297.1"/>
    </source>
</evidence>
<protein>
    <submittedName>
        <fullName evidence="2">Glycogen synthase, Corynebacterium family</fullName>
    </submittedName>
</protein>